<proteinExistence type="inferred from homology"/>
<dbReference type="PANTHER" id="PTHR31194">
    <property type="entry name" value="SHN SHINE , DNA BINDING / TRANSCRIPTION FACTOR"/>
    <property type="match status" value="1"/>
</dbReference>
<evidence type="ECO:0000256" key="2">
    <source>
        <dbReference type="ARBA" id="ARBA00023015"/>
    </source>
</evidence>
<dbReference type="GO" id="GO:0003677">
    <property type="term" value="F:DNA binding"/>
    <property type="evidence" value="ECO:0007669"/>
    <property type="project" value="UniProtKB-KW"/>
</dbReference>
<dbReference type="GO" id="GO:0003700">
    <property type="term" value="F:DNA-binding transcription factor activity"/>
    <property type="evidence" value="ECO:0007669"/>
    <property type="project" value="InterPro"/>
</dbReference>
<accession>A0A8T2ZN01</accession>
<dbReference type="Gene3D" id="3.30.730.10">
    <property type="entry name" value="AP2/ERF domain"/>
    <property type="match status" value="1"/>
</dbReference>
<dbReference type="CDD" id="cd00018">
    <property type="entry name" value="AP2"/>
    <property type="match status" value="1"/>
</dbReference>
<evidence type="ECO:0000256" key="7">
    <source>
        <dbReference type="SAM" id="MobiDB-lite"/>
    </source>
</evidence>
<dbReference type="GO" id="GO:0005634">
    <property type="term" value="C:nucleus"/>
    <property type="evidence" value="ECO:0007669"/>
    <property type="project" value="UniProtKB-SubCell"/>
</dbReference>
<dbReference type="PROSITE" id="PS51032">
    <property type="entry name" value="AP2_ERF"/>
    <property type="match status" value="1"/>
</dbReference>
<evidence type="ECO:0000256" key="6">
    <source>
        <dbReference type="ARBA" id="ARBA00024343"/>
    </source>
</evidence>
<dbReference type="AlphaFoldDB" id="A0A8T2ZN01"/>
<dbReference type="PANTHER" id="PTHR31194:SF189">
    <property type="entry name" value="AP2_ERF DOMAIN-CONTAINING PROTEIN"/>
    <property type="match status" value="1"/>
</dbReference>
<comment type="caution">
    <text evidence="9">The sequence shown here is derived from an EMBL/GenBank/DDBJ whole genome shotgun (WGS) entry which is preliminary data.</text>
</comment>
<sequence length="338" mass="35981">MGAPTGGGLRGRRKPSSRGHHRFVGVRQRPSGRWVAEIKDSLQKVRLWLGTFDTAEDAARAYDDAARALRGANARTNFELPQPAPNSGAGGGSLIEVEPFSFEEVCGTGSEAGGILGALKAKLLDGKGLQVLPSAACSSSVQPNLAANTSHKNNSKRDLASTASIPRGAGTLNAIQDPCTSGSRKIDLVVDHDHGDMMAGHVAAGLWNQLCRSTTATTNLEWPSEPAPSEVAWATQMNHISDQAAMFTSSTSITTSAWPLSATAQPCVDLMYSNPCTIEMPTNKISRMITTNMPTSQIDEQGIWSSEHQFLNYDNSGWTGGNSTWDPFLLYPHSSALG</sequence>
<evidence type="ECO:0000256" key="1">
    <source>
        <dbReference type="ARBA" id="ARBA00004123"/>
    </source>
</evidence>
<comment type="similarity">
    <text evidence="6">Belongs to the AP2/ERF transcription factor family. ERF subfamily.</text>
</comment>
<dbReference type="InterPro" id="IPR001471">
    <property type="entry name" value="AP2/ERF_dom"/>
</dbReference>
<keyword evidence="5" id="KW-0539">Nucleus</keyword>
<feature type="compositionally biased region" description="Basic residues" evidence="7">
    <location>
        <begin position="10"/>
        <end position="24"/>
    </location>
</feature>
<dbReference type="SMART" id="SM00380">
    <property type="entry name" value="AP2"/>
    <property type="match status" value="1"/>
</dbReference>
<dbReference type="Proteomes" id="UP000807159">
    <property type="component" value="Chromosome 1"/>
</dbReference>
<gene>
    <name evidence="9" type="ORF">H0E87_000124</name>
</gene>
<keyword evidence="10" id="KW-1185">Reference proteome</keyword>
<protein>
    <recommendedName>
        <fullName evidence="8">AP2/ERF domain-containing protein</fullName>
    </recommendedName>
</protein>
<evidence type="ECO:0000313" key="9">
    <source>
        <dbReference type="EMBL" id="KAH8518172.1"/>
    </source>
</evidence>
<comment type="subcellular location">
    <subcellularLocation>
        <location evidence="1">Nucleus</location>
    </subcellularLocation>
</comment>
<dbReference type="InterPro" id="IPR036955">
    <property type="entry name" value="AP2/ERF_dom_sf"/>
</dbReference>
<reference evidence="9" key="1">
    <citation type="journal article" date="2021" name="J. Hered.">
        <title>Genome Assembly of Salicaceae Populus deltoides (Eastern Cottonwood) I-69 Based on Nanopore Sequencing and Hi-C Technologies.</title>
        <authorList>
            <person name="Bai S."/>
            <person name="Wu H."/>
            <person name="Zhang J."/>
            <person name="Pan Z."/>
            <person name="Zhao W."/>
            <person name="Li Z."/>
            <person name="Tong C."/>
        </authorList>
    </citation>
    <scope>NUCLEOTIDE SEQUENCE</scope>
    <source>
        <tissue evidence="9">Leaf</tissue>
    </source>
</reference>
<name>A0A8T2ZN01_POPDE</name>
<dbReference type="Pfam" id="PF00847">
    <property type="entry name" value="AP2"/>
    <property type="match status" value="1"/>
</dbReference>
<organism evidence="9 10">
    <name type="scientific">Populus deltoides</name>
    <name type="common">Eastern poplar</name>
    <name type="synonym">Eastern cottonwood</name>
    <dbReference type="NCBI Taxonomy" id="3696"/>
    <lineage>
        <taxon>Eukaryota</taxon>
        <taxon>Viridiplantae</taxon>
        <taxon>Streptophyta</taxon>
        <taxon>Embryophyta</taxon>
        <taxon>Tracheophyta</taxon>
        <taxon>Spermatophyta</taxon>
        <taxon>Magnoliopsida</taxon>
        <taxon>eudicotyledons</taxon>
        <taxon>Gunneridae</taxon>
        <taxon>Pentapetalae</taxon>
        <taxon>rosids</taxon>
        <taxon>fabids</taxon>
        <taxon>Malpighiales</taxon>
        <taxon>Salicaceae</taxon>
        <taxon>Saliceae</taxon>
        <taxon>Populus</taxon>
    </lineage>
</organism>
<dbReference type="InterPro" id="IPR016177">
    <property type="entry name" value="DNA-bd_dom_sf"/>
</dbReference>
<feature type="domain" description="AP2/ERF" evidence="8">
    <location>
        <begin position="22"/>
        <end position="79"/>
    </location>
</feature>
<keyword evidence="2" id="KW-0805">Transcription regulation</keyword>
<dbReference type="PRINTS" id="PR00367">
    <property type="entry name" value="ETHRSPELEMNT"/>
</dbReference>
<dbReference type="InterPro" id="IPR050913">
    <property type="entry name" value="AP2/ERF_ERF"/>
</dbReference>
<dbReference type="FunFam" id="3.30.730.10:FF:000005">
    <property type="entry name" value="ethylene-responsive transcription factor RAP2-11"/>
    <property type="match status" value="1"/>
</dbReference>
<feature type="region of interest" description="Disordered" evidence="7">
    <location>
        <begin position="1"/>
        <end position="26"/>
    </location>
</feature>
<dbReference type="GO" id="GO:0009877">
    <property type="term" value="P:nodulation"/>
    <property type="evidence" value="ECO:0007669"/>
    <property type="project" value="UniProtKB-ARBA"/>
</dbReference>
<dbReference type="SUPFAM" id="SSF54171">
    <property type="entry name" value="DNA-binding domain"/>
    <property type="match status" value="1"/>
</dbReference>
<keyword evidence="4" id="KW-0804">Transcription</keyword>
<evidence type="ECO:0000256" key="4">
    <source>
        <dbReference type="ARBA" id="ARBA00023163"/>
    </source>
</evidence>
<evidence type="ECO:0000313" key="10">
    <source>
        <dbReference type="Proteomes" id="UP000807159"/>
    </source>
</evidence>
<evidence type="ECO:0000256" key="3">
    <source>
        <dbReference type="ARBA" id="ARBA00023125"/>
    </source>
</evidence>
<evidence type="ECO:0000259" key="8">
    <source>
        <dbReference type="PROSITE" id="PS51032"/>
    </source>
</evidence>
<evidence type="ECO:0000256" key="5">
    <source>
        <dbReference type="ARBA" id="ARBA00023242"/>
    </source>
</evidence>
<keyword evidence="3" id="KW-0238">DNA-binding</keyword>
<dbReference type="EMBL" id="JACEGQ020000001">
    <property type="protein sequence ID" value="KAH8518172.1"/>
    <property type="molecule type" value="Genomic_DNA"/>
</dbReference>